<comment type="caution">
    <text evidence="1">The sequence shown here is derived from an EMBL/GenBank/DDBJ whole genome shotgun (WGS) entry which is preliminary data.</text>
</comment>
<dbReference type="RefSeq" id="WP_186941612.1">
    <property type="nucleotide sequence ID" value="NZ_JACOGA010000006.1"/>
</dbReference>
<reference evidence="1 2" key="1">
    <citation type="submission" date="2020-08" db="EMBL/GenBank/DDBJ databases">
        <title>Novel species isolated from subtropical streams in China.</title>
        <authorList>
            <person name="Lu H."/>
        </authorList>
    </citation>
    <scope>NUCLEOTIDE SEQUENCE [LARGE SCALE GENOMIC DNA]</scope>
    <source>
        <strain evidence="1 2">LX15W</strain>
    </source>
</reference>
<accession>A0ABR6YAA8</accession>
<dbReference type="Proteomes" id="UP000624279">
    <property type="component" value="Unassembled WGS sequence"/>
</dbReference>
<evidence type="ECO:0000313" key="1">
    <source>
        <dbReference type="EMBL" id="MBC3873588.1"/>
    </source>
</evidence>
<keyword evidence="2" id="KW-1185">Reference proteome</keyword>
<protein>
    <submittedName>
        <fullName evidence="1">Uncharacterized protein</fullName>
    </submittedName>
</protein>
<gene>
    <name evidence="1" type="ORF">H8K55_08315</name>
</gene>
<evidence type="ECO:0000313" key="2">
    <source>
        <dbReference type="Proteomes" id="UP000624279"/>
    </source>
</evidence>
<proteinExistence type="predicted"/>
<organism evidence="1 2">
    <name type="scientific">Undibacterium flavidum</name>
    <dbReference type="NCBI Taxonomy" id="2762297"/>
    <lineage>
        <taxon>Bacteria</taxon>
        <taxon>Pseudomonadati</taxon>
        <taxon>Pseudomonadota</taxon>
        <taxon>Betaproteobacteria</taxon>
        <taxon>Burkholderiales</taxon>
        <taxon>Oxalobacteraceae</taxon>
        <taxon>Undibacterium</taxon>
    </lineage>
</organism>
<name>A0ABR6YAA8_9BURK</name>
<sequence length="52" mass="6310">MQLRLAQAGWNLKLERLQGSLLGYEDWQTEIHLKIWRSRANAHQFPWLFDDE</sequence>
<dbReference type="EMBL" id="JACOGA010000006">
    <property type="protein sequence ID" value="MBC3873588.1"/>
    <property type="molecule type" value="Genomic_DNA"/>
</dbReference>